<reference evidence="3" key="1">
    <citation type="journal article" date="2019" name="Int. J. Syst. Evol. Microbiol.">
        <title>The Global Catalogue of Microorganisms (GCM) 10K type strain sequencing project: providing services to taxonomists for standard genome sequencing and annotation.</title>
        <authorList>
            <consortium name="The Broad Institute Genomics Platform"/>
            <consortium name="The Broad Institute Genome Sequencing Center for Infectious Disease"/>
            <person name="Wu L."/>
            <person name="Ma J."/>
        </authorList>
    </citation>
    <scope>NUCLEOTIDE SEQUENCE [LARGE SCALE GENOMIC DNA]</scope>
    <source>
        <strain evidence="3">JCM 18015</strain>
    </source>
</reference>
<comment type="caution">
    <text evidence="2">The sequence shown here is derived from an EMBL/GenBank/DDBJ whole genome shotgun (WGS) entry which is preliminary data.</text>
</comment>
<dbReference type="RefSeq" id="WP_259546260.1">
    <property type="nucleotide sequence ID" value="NZ_BAABHW010000001.1"/>
</dbReference>
<feature type="transmembrane region" description="Helical" evidence="1">
    <location>
        <begin position="70"/>
        <end position="92"/>
    </location>
</feature>
<sequence>MSLTGDIAATWRRPRRVMRKLLDMGQREDRALFFLMLACGLIFVSQWPVLSRQAFLDPSVPLEARIGGALFAWILWMPIFAYILAAISHLLAMPFGGKGSWYSARLALFWSMLCATPAWLLYGLVSGFIGPGPAQTATGAILAVVFLGFWTIALREAETYTGVEQPQ</sequence>
<dbReference type="Proteomes" id="UP001499910">
    <property type="component" value="Unassembled WGS sequence"/>
</dbReference>
<feature type="transmembrane region" description="Helical" evidence="1">
    <location>
        <begin position="104"/>
        <end position="122"/>
    </location>
</feature>
<evidence type="ECO:0000256" key="1">
    <source>
        <dbReference type="SAM" id="Phobius"/>
    </source>
</evidence>
<feature type="transmembrane region" description="Helical" evidence="1">
    <location>
        <begin position="31"/>
        <end position="50"/>
    </location>
</feature>
<evidence type="ECO:0000313" key="2">
    <source>
        <dbReference type="EMBL" id="GAA5069126.1"/>
    </source>
</evidence>
<proteinExistence type="predicted"/>
<protein>
    <submittedName>
        <fullName evidence="2">YIP1 family protein</fullName>
    </submittedName>
</protein>
<keyword evidence="1" id="KW-0812">Transmembrane</keyword>
<keyword evidence="1" id="KW-1133">Transmembrane helix</keyword>
<keyword evidence="1" id="KW-0472">Membrane</keyword>
<accession>A0ABP9L119</accession>
<name>A0ABP9L119_9RHOB</name>
<organism evidence="2 3">
    <name type="scientific">[Roseibacterium] beibuensis</name>
    <dbReference type="NCBI Taxonomy" id="1193142"/>
    <lineage>
        <taxon>Bacteria</taxon>
        <taxon>Pseudomonadati</taxon>
        <taxon>Pseudomonadota</taxon>
        <taxon>Alphaproteobacteria</taxon>
        <taxon>Rhodobacterales</taxon>
        <taxon>Roseobacteraceae</taxon>
        <taxon>Roseicyclus</taxon>
    </lineage>
</organism>
<dbReference type="EMBL" id="BAABHW010000001">
    <property type="protein sequence ID" value="GAA5069126.1"/>
    <property type="molecule type" value="Genomic_DNA"/>
</dbReference>
<evidence type="ECO:0000313" key="3">
    <source>
        <dbReference type="Proteomes" id="UP001499910"/>
    </source>
</evidence>
<gene>
    <name evidence="2" type="ORF">GCM10023209_10560</name>
</gene>
<feature type="transmembrane region" description="Helical" evidence="1">
    <location>
        <begin position="134"/>
        <end position="154"/>
    </location>
</feature>
<keyword evidence="3" id="KW-1185">Reference proteome</keyword>